<evidence type="ECO:0008006" key="3">
    <source>
        <dbReference type="Google" id="ProtNLM"/>
    </source>
</evidence>
<dbReference type="VEuPathDB" id="TriTrypDB:TvY486_0303170"/>
<dbReference type="InterPro" id="IPR007590">
    <property type="entry name" value="Saf4/Yju2"/>
</dbReference>
<evidence type="ECO:0000313" key="2">
    <source>
        <dbReference type="EMBL" id="CCC47137.1"/>
    </source>
</evidence>
<keyword evidence="1" id="KW-0175">Coiled coil</keyword>
<accession>G0TT56</accession>
<organism evidence="2">
    <name type="scientific">Trypanosoma vivax (strain Y486)</name>
    <dbReference type="NCBI Taxonomy" id="1055687"/>
    <lineage>
        <taxon>Eukaryota</taxon>
        <taxon>Discoba</taxon>
        <taxon>Euglenozoa</taxon>
        <taxon>Kinetoplastea</taxon>
        <taxon>Metakinetoplastina</taxon>
        <taxon>Trypanosomatida</taxon>
        <taxon>Trypanosomatidae</taxon>
        <taxon>Trypanosoma</taxon>
        <taxon>Duttonella</taxon>
    </lineage>
</organism>
<feature type="coiled-coil region" evidence="1">
    <location>
        <begin position="141"/>
        <end position="191"/>
    </location>
</feature>
<dbReference type="GO" id="GO:0071006">
    <property type="term" value="C:U2-type catalytic step 1 spliceosome"/>
    <property type="evidence" value="ECO:0007669"/>
    <property type="project" value="TreeGrafter"/>
</dbReference>
<proteinExistence type="predicted"/>
<dbReference type="EMBL" id="HE573019">
    <property type="protein sequence ID" value="CCC47137.1"/>
    <property type="molecule type" value="Genomic_DNA"/>
</dbReference>
<dbReference type="PANTHER" id="PTHR12111">
    <property type="entry name" value="SPLICING FACTOR YJU2"/>
    <property type="match status" value="1"/>
</dbReference>
<protein>
    <recommendedName>
        <fullName evidence="3">Splicing factor YJU2</fullName>
    </recommendedName>
</protein>
<evidence type="ECO:0000256" key="1">
    <source>
        <dbReference type="SAM" id="Coils"/>
    </source>
</evidence>
<dbReference type="AlphaFoldDB" id="G0TT56"/>
<dbReference type="GO" id="GO:0000398">
    <property type="term" value="P:mRNA splicing, via spliceosome"/>
    <property type="evidence" value="ECO:0007669"/>
    <property type="project" value="InterPro"/>
</dbReference>
<dbReference type="PANTHER" id="PTHR12111:SF1">
    <property type="entry name" value="SPLICING FACTOR YJU2"/>
    <property type="match status" value="1"/>
</dbReference>
<gene>
    <name evidence="2" type="ORF">TVY486_0303170</name>
</gene>
<dbReference type="OMA" id="QICFRAR"/>
<dbReference type="Pfam" id="PF04502">
    <property type="entry name" value="Saf4_Yju2"/>
    <property type="match status" value="1"/>
</dbReference>
<sequence length="353" mass="39583">MAKINATYGSGYYLAPDTDYRKLEEEQSREKRRKRQLGSDSAVGKGAIRQTFAIPFNIICLHCNSRIARGTHVYVNRRATSEKYMGIRIWELEFRCIFCKSHLYLTTDYETAKLTGGYHCSRSCKRGEGDFYGVNQTNEAIKAMQAAKDAEKGTIDALERENEVARQLQERERLVEEFVEAKAAVQETQTRDELLEVIRFKKKRHEGDVKLKNVACGAEVVPCSLRVGEMDGVAECEEEREEQEYRRFEEEMQRWKLKSAGQFGGDVGAEPVDDEVAVSITARYVGHEGKKTNVFMDSCDSDEEDANGSLHGASGAKKCCLPSANASPVSLSKECTRPIVRGTGALLSSLQDD</sequence>
<name>G0TT56_TRYVY</name>
<reference evidence="2" key="1">
    <citation type="journal article" date="2012" name="Proc. Natl. Acad. Sci. U.S.A.">
        <title>Antigenic diversity is generated by distinct evolutionary mechanisms in African trypanosome species.</title>
        <authorList>
            <person name="Jackson A.P."/>
            <person name="Berry A."/>
            <person name="Aslett M."/>
            <person name="Allison H.C."/>
            <person name="Burton P."/>
            <person name="Vavrova-Anderson J."/>
            <person name="Brown R."/>
            <person name="Browne H."/>
            <person name="Corton N."/>
            <person name="Hauser H."/>
            <person name="Gamble J."/>
            <person name="Gilderthorp R."/>
            <person name="Marcello L."/>
            <person name="McQuillan J."/>
            <person name="Otto T.D."/>
            <person name="Quail M.A."/>
            <person name="Sanders M.J."/>
            <person name="van Tonder A."/>
            <person name="Ginger M.L."/>
            <person name="Field M.C."/>
            <person name="Barry J.D."/>
            <person name="Hertz-Fowler C."/>
            <person name="Berriman M."/>
        </authorList>
    </citation>
    <scope>NUCLEOTIDE SEQUENCE</scope>
    <source>
        <strain evidence="2">Y486</strain>
    </source>
</reference>